<dbReference type="GO" id="GO:0042910">
    <property type="term" value="F:xenobiotic transmembrane transporter activity"/>
    <property type="evidence" value="ECO:0007669"/>
    <property type="project" value="InterPro"/>
</dbReference>
<organism evidence="8 10">
    <name type="scientific">Volvox reticuliferus</name>
    <dbReference type="NCBI Taxonomy" id="1737510"/>
    <lineage>
        <taxon>Eukaryota</taxon>
        <taxon>Viridiplantae</taxon>
        <taxon>Chlorophyta</taxon>
        <taxon>core chlorophytes</taxon>
        <taxon>Chlorophyceae</taxon>
        <taxon>CS clade</taxon>
        <taxon>Chlamydomonadales</taxon>
        <taxon>Volvocaceae</taxon>
        <taxon>Volvox</taxon>
    </lineage>
</organism>
<evidence type="ECO:0000256" key="3">
    <source>
        <dbReference type="ARBA" id="ARBA00022692"/>
    </source>
</evidence>
<dbReference type="EMBL" id="BNCP01000034">
    <property type="protein sequence ID" value="GIL85991.1"/>
    <property type="molecule type" value="Genomic_DNA"/>
</dbReference>
<feature type="transmembrane region" description="Helical" evidence="6">
    <location>
        <begin position="326"/>
        <end position="349"/>
    </location>
</feature>
<dbReference type="InterPro" id="IPR044644">
    <property type="entry name" value="DinF-like"/>
</dbReference>
<reference evidence="8" key="1">
    <citation type="journal article" date="2021" name="Proc. Natl. Acad. Sci. U.S.A.">
        <title>Three genomes in the algal genus Volvox reveal the fate of a haploid sex-determining region after a transition to homothallism.</title>
        <authorList>
            <person name="Yamamoto K."/>
            <person name="Hamaji T."/>
            <person name="Kawai-Toyooka H."/>
            <person name="Matsuzaki R."/>
            <person name="Takahashi F."/>
            <person name="Nishimura Y."/>
            <person name="Kawachi M."/>
            <person name="Noguchi H."/>
            <person name="Minakuchi Y."/>
            <person name="Umen J.G."/>
            <person name="Toyoda A."/>
            <person name="Nozaki H."/>
        </authorList>
    </citation>
    <scope>NUCLEOTIDE SEQUENCE</scope>
    <source>
        <strain evidence="9">NIES-3785</strain>
        <strain evidence="8">NIES-3786</strain>
    </source>
</reference>
<dbReference type="PANTHER" id="PTHR42893:SF46">
    <property type="entry name" value="PROTEIN DETOXIFICATION 44, CHLOROPLASTIC"/>
    <property type="match status" value="1"/>
</dbReference>
<dbReference type="NCBIfam" id="TIGR00797">
    <property type="entry name" value="matE"/>
    <property type="match status" value="1"/>
</dbReference>
<dbReference type="GO" id="GO:0015297">
    <property type="term" value="F:antiporter activity"/>
    <property type="evidence" value="ECO:0007669"/>
    <property type="project" value="InterPro"/>
</dbReference>
<dbReference type="InterPro" id="IPR002528">
    <property type="entry name" value="MATE_fam"/>
</dbReference>
<comment type="subcellular location">
    <subcellularLocation>
        <location evidence="1">Membrane</location>
        <topology evidence="1">Multi-pass membrane protein</topology>
    </subcellularLocation>
</comment>
<evidence type="ECO:0000256" key="7">
    <source>
        <dbReference type="SAM" id="MobiDB-lite"/>
    </source>
</evidence>
<evidence type="ECO:0000256" key="4">
    <source>
        <dbReference type="ARBA" id="ARBA00022989"/>
    </source>
</evidence>
<keyword evidence="4 6" id="KW-1133">Transmembrane helix</keyword>
<evidence type="ECO:0000256" key="2">
    <source>
        <dbReference type="ARBA" id="ARBA00010199"/>
    </source>
</evidence>
<dbReference type="OrthoDB" id="2126698at2759"/>
<comment type="caution">
    <text evidence="8">The sequence shown here is derived from an EMBL/GenBank/DDBJ whole genome shotgun (WGS) entry which is preliminary data.</text>
</comment>
<feature type="transmembrane region" description="Helical" evidence="6">
    <location>
        <begin position="171"/>
        <end position="195"/>
    </location>
</feature>
<feature type="transmembrane region" description="Helical" evidence="6">
    <location>
        <begin position="92"/>
        <end position="109"/>
    </location>
</feature>
<name>A0A8J4CVD2_9CHLO</name>
<feature type="transmembrane region" description="Helical" evidence="6">
    <location>
        <begin position="424"/>
        <end position="449"/>
    </location>
</feature>
<feature type="transmembrane region" description="Helical" evidence="6">
    <location>
        <begin position="355"/>
        <end position="378"/>
    </location>
</feature>
<dbReference type="Pfam" id="PF01554">
    <property type="entry name" value="MatE"/>
    <property type="match status" value="2"/>
</dbReference>
<evidence type="ECO:0000313" key="10">
    <source>
        <dbReference type="Proteomes" id="UP000747110"/>
    </source>
</evidence>
<gene>
    <name evidence="8" type="ORF">Vretifemale_14262</name>
    <name evidence="9" type="ORF">Vretimale_9034</name>
</gene>
<keyword evidence="10" id="KW-1185">Reference proteome</keyword>
<feature type="compositionally biased region" description="Low complexity" evidence="7">
    <location>
        <begin position="533"/>
        <end position="542"/>
    </location>
</feature>
<protein>
    <recommendedName>
        <fullName evidence="6">Protein DETOXIFICATION</fullName>
    </recommendedName>
    <alternativeName>
        <fullName evidence="6">Multidrug and toxic compound extrusion protein</fullName>
    </alternativeName>
</protein>
<dbReference type="PANTHER" id="PTHR42893">
    <property type="entry name" value="PROTEIN DETOXIFICATION 44, CHLOROPLASTIC-RELATED"/>
    <property type="match status" value="1"/>
</dbReference>
<feature type="transmembrane region" description="Helical" evidence="6">
    <location>
        <begin position="243"/>
        <end position="264"/>
    </location>
</feature>
<feature type="transmembrane region" description="Helical" evidence="6">
    <location>
        <begin position="270"/>
        <end position="291"/>
    </location>
</feature>
<dbReference type="Proteomes" id="UP000722791">
    <property type="component" value="Unassembled WGS sequence"/>
</dbReference>
<evidence type="ECO:0000313" key="9">
    <source>
        <dbReference type="EMBL" id="GIM04462.1"/>
    </source>
</evidence>
<dbReference type="Proteomes" id="UP000747110">
    <property type="component" value="Unassembled WGS sequence"/>
</dbReference>
<feature type="region of interest" description="Disordered" evidence="7">
    <location>
        <begin position="519"/>
        <end position="553"/>
    </location>
</feature>
<evidence type="ECO:0000256" key="1">
    <source>
        <dbReference type="ARBA" id="ARBA00004141"/>
    </source>
</evidence>
<comment type="similarity">
    <text evidence="2 6">Belongs to the multi antimicrobial extrusion (MATE) (TC 2.A.66.1) family.</text>
</comment>
<feature type="transmembrane region" description="Helical" evidence="6">
    <location>
        <begin position="390"/>
        <end position="412"/>
    </location>
</feature>
<dbReference type="AlphaFoldDB" id="A0A8J4CVD2"/>
<evidence type="ECO:0000256" key="5">
    <source>
        <dbReference type="ARBA" id="ARBA00023136"/>
    </source>
</evidence>
<feature type="transmembrane region" description="Helical" evidence="6">
    <location>
        <begin position="461"/>
        <end position="483"/>
    </location>
</feature>
<keyword evidence="3 6" id="KW-0812">Transmembrane</keyword>
<accession>A0A8J4CVD2</accession>
<sequence>MTTLAFHQLCCPLGAPGRCGVRLSPIGTLITSRRHQHSRRQHRITCPIKHAPQALAAVANDAFDREQSLGASIRHQLQRVQNVLSSPHDKEIFAVAFPAFLGLSLEPFVNAFNAGMVGHLGTHQLSAVSLGSTVFNSFAFLFSFLLYLTIPEIAAAAAKGDDDEVSRVTSHSLWVALGCGLLTAVALGFGAPHIVAALKPPEPDVVAQAAQYIMIRALTIPAVLLGFVSTAVFRGFKDTRTPLLGTGTSVAVSFCLHVLLLNVLHLDVAGAAIAAALASCSSCCVMMGELVRRGKLRLRHMATPPPLAVVLPILERGAVLSIRNMVSFGMIVFASTICVRMGSAFQASFEVIRQMWMLTMPFFECLGVATQSLCATALGQQDRVAARQVLNRLLVLSTFLGALAGSAVWLLHEPLTAFFTKDPAVVAHVLMALPLICAVCPIDAAGSIMDGALMAAKRSNYMSAVQIVGSAVQYCILVGIASSGKVDAFSVWAAIKVMAATRILGGVFGIILSRKSPYSNRHAESSPVAKEVATTSTATSNSGGEGSEDTPLMAASASSSAAVGSSFNGGTADAVAVPQVDTSQSSDRAAAAATASSTLSVAVAINFGVATAGPTVIAAAGAVEPVASAE</sequence>
<proteinExistence type="inferred from homology"/>
<dbReference type="GO" id="GO:0016020">
    <property type="term" value="C:membrane"/>
    <property type="evidence" value="ECO:0007669"/>
    <property type="project" value="UniProtKB-SubCell"/>
</dbReference>
<feature type="transmembrane region" description="Helical" evidence="6">
    <location>
        <begin position="129"/>
        <end position="150"/>
    </location>
</feature>
<evidence type="ECO:0000256" key="6">
    <source>
        <dbReference type="RuleBase" id="RU004914"/>
    </source>
</evidence>
<evidence type="ECO:0000313" key="8">
    <source>
        <dbReference type="EMBL" id="GIL85991.1"/>
    </source>
</evidence>
<feature type="transmembrane region" description="Helical" evidence="6">
    <location>
        <begin position="489"/>
        <end position="512"/>
    </location>
</feature>
<dbReference type="EMBL" id="BNCQ01000016">
    <property type="protein sequence ID" value="GIM04462.1"/>
    <property type="molecule type" value="Genomic_DNA"/>
</dbReference>
<feature type="transmembrane region" description="Helical" evidence="6">
    <location>
        <begin position="215"/>
        <end position="236"/>
    </location>
</feature>
<keyword evidence="5 6" id="KW-0472">Membrane</keyword>